<feature type="non-terminal residue" evidence="4">
    <location>
        <position position="95"/>
    </location>
</feature>
<dbReference type="PROSITE" id="PS52004">
    <property type="entry name" value="KS3_2"/>
    <property type="match status" value="1"/>
</dbReference>
<dbReference type="SUPFAM" id="SSF53901">
    <property type="entry name" value="Thiolase-like"/>
    <property type="match status" value="1"/>
</dbReference>
<reference evidence="4 5" key="1">
    <citation type="journal article" date="2011" name="PLoS Pathog.">
        <title>Dynamic evolution of pathogenicity revealed by sequencing and comparative genomics of 19 Pseudomonas syringae isolates.</title>
        <authorList>
            <person name="Baltrus D.A."/>
            <person name="Nishimura M.T."/>
            <person name="Romanchuk A."/>
            <person name="Chang J.H."/>
            <person name="Mukhtar M.S."/>
            <person name="Cherkis K."/>
            <person name="Roach J."/>
            <person name="Grant S.R."/>
            <person name="Jones C.D."/>
            <person name="Dangl J.L."/>
        </authorList>
    </citation>
    <scope>NUCLEOTIDE SEQUENCE [LARGE SCALE GENOMIC DNA]</scope>
    <source>
        <strain evidence="4 5">1704B</strain>
    </source>
</reference>
<keyword evidence="5" id="KW-1185">Reference proteome</keyword>
<evidence type="ECO:0000259" key="3">
    <source>
        <dbReference type="PROSITE" id="PS52004"/>
    </source>
</evidence>
<feature type="domain" description="Ketosynthase family 3 (KS3)" evidence="3">
    <location>
        <begin position="1"/>
        <end position="95"/>
    </location>
</feature>
<dbReference type="PANTHER" id="PTHR43775">
    <property type="entry name" value="FATTY ACID SYNTHASE"/>
    <property type="match status" value="1"/>
</dbReference>
<sequence length="95" mass="10747">GDAVAIIGINAQFPGAANIEAFWELLRNGVNAVTEIPESRWSLEDFYATDKIEAIRDGKSYCKQGGFLEQAYDFDEQFFKLSPREILAMDPQERL</sequence>
<feature type="non-terminal residue" evidence="4">
    <location>
        <position position="1"/>
    </location>
</feature>
<dbReference type="EMBL" id="AEAI01003197">
    <property type="protein sequence ID" value="EGH48512.1"/>
    <property type="molecule type" value="Genomic_DNA"/>
</dbReference>
<dbReference type="Gene3D" id="3.40.47.10">
    <property type="match status" value="1"/>
</dbReference>
<evidence type="ECO:0000256" key="2">
    <source>
        <dbReference type="ARBA" id="ARBA00022553"/>
    </source>
</evidence>
<accession>F3GN59</accession>
<dbReference type="InterPro" id="IPR050091">
    <property type="entry name" value="PKS_NRPS_Biosynth_Enz"/>
</dbReference>
<keyword evidence="2" id="KW-0597">Phosphoprotein</keyword>
<comment type="caution">
    <text evidence="4">The sequence shown here is derived from an EMBL/GenBank/DDBJ whole genome shotgun (WGS) entry which is preliminary data.</text>
</comment>
<protein>
    <submittedName>
        <fullName evidence="4">Beta-ketoacyl synthase</fullName>
    </submittedName>
</protein>
<evidence type="ECO:0000313" key="5">
    <source>
        <dbReference type="Proteomes" id="UP000004986"/>
    </source>
</evidence>
<gene>
    <name evidence="4" type="ORF">PSYPI_41875</name>
</gene>
<dbReference type="Proteomes" id="UP000004986">
    <property type="component" value="Unassembled WGS sequence"/>
</dbReference>
<proteinExistence type="predicted"/>
<dbReference type="InterPro" id="IPR014030">
    <property type="entry name" value="Ketoacyl_synth_N"/>
</dbReference>
<name>F3GN59_PSESJ</name>
<keyword evidence="1" id="KW-0596">Phosphopantetheine</keyword>
<dbReference type="Pfam" id="PF00109">
    <property type="entry name" value="ketoacyl-synt"/>
    <property type="match status" value="1"/>
</dbReference>
<dbReference type="InterPro" id="IPR020841">
    <property type="entry name" value="PKS_Beta-ketoAc_synthase_dom"/>
</dbReference>
<dbReference type="AlphaFoldDB" id="F3GN59"/>
<organism evidence="4 5">
    <name type="scientific">Pseudomonas syringae pv. pisi str. 1704B</name>
    <dbReference type="NCBI Taxonomy" id="629263"/>
    <lineage>
        <taxon>Bacteria</taxon>
        <taxon>Pseudomonadati</taxon>
        <taxon>Pseudomonadota</taxon>
        <taxon>Gammaproteobacteria</taxon>
        <taxon>Pseudomonadales</taxon>
        <taxon>Pseudomonadaceae</taxon>
        <taxon>Pseudomonas</taxon>
        <taxon>Pseudomonas syringae</taxon>
    </lineage>
</organism>
<dbReference type="PANTHER" id="PTHR43775:SF37">
    <property type="entry name" value="SI:DKEY-61P9.11"/>
    <property type="match status" value="1"/>
</dbReference>
<evidence type="ECO:0000313" key="4">
    <source>
        <dbReference type="EMBL" id="EGH48512.1"/>
    </source>
</evidence>
<dbReference type="GO" id="GO:0006633">
    <property type="term" value="P:fatty acid biosynthetic process"/>
    <property type="evidence" value="ECO:0007669"/>
    <property type="project" value="TreeGrafter"/>
</dbReference>
<dbReference type="InterPro" id="IPR016039">
    <property type="entry name" value="Thiolase-like"/>
</dbReference>
<evidence type="ECO:0000256" key="1">
    <source>
        <dbReference type="ARBA" id="ARBA00022450"/>
    </source>
</evidence>
<dbReference type="GO" id="GO:0004312">
    <property type="term" value="F:fatty acid synthase activity"/>
    <property type="evidence" value="ECO:0007669"/>
    <property type="project" value="TreeGrafter"/>
</dbReference>
<dbReference type="HOGENOM" id="CLU_2377834_0_0_6"/>